<dbReference type="STRING" id="316067.Geob_3734"/>
<evidence type="ECO:0000313" key="2">
    <source>
        <dbReference type="Proteomes" id="UP000007721"/>
    </source>
</evidence>
<dbReference type="KEGG" id="geo:Geob_3734"/>
<dbReference type="eggNOG" id="COG0613">
    <property type="taxonomic scope" value="Bacteria"/>
</dbReference>
<proteinExistence type="predicted"/>
<dbReference type="PANTHER" id="PTHR42924">
    <property type="entry name" value="EXONUCLEASE"/>
    <property type="match status" value="1"/>
</dbReference>
<sequence>MIIELHCHTKEHSPCSRVPAMELAAAVRHRGSDGLVITDHHYMWPTEELAELKRENRLPGNFMILSGQEVLTADFGDVLVYGAARSIPHGMSLAALRKNHPHVALVWAHPYRYGHLPTAVELMNTDFDAIEIVNPHHSEEENYRAVSDWQRWKYRASSGSDIHRIDFSEFYPVQFDCQIGRIEELVACIKAGRISPRIGKYAEH</sequence>
<dbReference type="InterPro" id="IPR016195">
    <property type="entry name" value="Pol/histidinol_Pase-like"/>
</dbReference>
<accession>B9M751</accession>
<dbReference type="GO" id="GO:0004534">
    <property type="term" value="F:5'-3' RNA exonuclease activity"/>
    <property type="evidence" value="ECO:0007669"/>
    <property type="project" value="TreeGrafter"/>
</dbReference>
<protein>
    <submittedName>
        <fullName evidence="1">PolIIIAc domain protein</fullName>
    </submittedName>
</protein>
<dbReference type="CDD" id="cd07432">
    <property type="entry name" value="PHP_HisPPase"/>
    <property type="match status" value="1"/>
</dbReference>
<gene>
    <name evidence="1" type="ordered locus">Geob_3734</name>
</gene>
<organism evidence="1 2">
    <name type="scientific">Geotalea daltonii (strain DSM 22248 / JCM 15807 / FRC-32)</name>
    <name type="common">Geobacter daltonii</name>
    <dbReference type="NCBI Taxonomy" id="316067"/>
    <lineage>
        <taxon>Bacteria</taxon>
        <taxon>Pseudomonadati</taxon>
        <taxon>Thermodesulfobacteriota</taxon>
        <taxon>Desulfuromonadia</taxon>
        <taxon>Geobacterales</taxon>
        <taxon>Geobacteraceae</taxon>
        <taxon>Geotalea</taxon>
    </lineage>
</organism>
<dbReference type="SUPFAM" id="SSF89550">
    <property type="entry name" value="PHP domain-like"/>
    <property type="match status" value="1"/>
</dbReference>
<evidence type="ECO:0000313" key="1">
    <source>
        <dbReference type="EMBL" id="ACM22072.1"/>
    </source>
</evidence>
<dbReference type="AlphaFoldDB" id="B9M751"/>
<dbReference type="PANTHER" id="PTHR42924:SF3">
    <property type="entry name" value="POLYMERASE_HISTIDINOL PHOSPHATASE N-TERMINAL DOMAIN-CONTAINING PROTEIN"/>
    <property type="match status" value="1"/>
</dbReference>
<dbReference type="GO" id="GO:0035312">
    <property type="term" value="F:5'-3' DNA exonuclease activity"/>
    <property type="evidence" value="ECO:0007669"/>
    <property type="project" value="TreeGrafter"/>
</dbReference>
<reference evidence="1 2" key="1">
    <citation type="submission" date="2009-01" db="EMBL/GenBank/DDBJ databases">
        <title>Complete sequence of Geobacter sp. FRC-32.</title>
        <authorList>
            <consortium name="US DOE Joint Genome Institute"/>
            <person name="Lucas S."/>
            <person name="Copeland A."/>
            <person name="Lapidus A."/>
            <person name="Glavina del Rio T."/>
            <person name="Dalin E."/>
            <person name="Tice H."/>
            <person name="Bruce D."/>
            <person name="Goodwin L."/>
            <person name="Pitluck S."/>
            <person name="Saunders E."/>
            <person name="Brettin T."/>
            <person name="Detter J.C."/>
            <person name="Han C."/>
            <person name="Larimer F."/>
            <person name="Land M."/>
            <person name="Hauser L."/>
            <person name="Kyrpides N."/>
            <person name="Ovchinnikova G."/>
            <person name="Kostka J."/>
            <person name="Richardson P."/>
        </authorList>
    </citation>
    <scope>NUCLEOTIDE SEQUENCE [LARGE SCALE GENOMIC DNA]</scope>
    <source>
        <strain evidence="2">DSM 22248 / JCM 15807 / FRC-32</strain>
    </source>
</reference>
<keyword evidence="2" id="KW-1185">Reference proteome</keyword>
<dbReference type="Proteomes" id="UP000007721">
    <property type="component" value="Chromosome"/>
</dbReference>
<dbReference type="EMBL" id="CP001390">
    <property type="protein sequence ID" value="ACM22072.1"/>
    <property type="molecule type" value="Genomic_DNA"/>
</dbReference>
<dbReference type="HOGENOM" id="CLU_072983_1_1_7"/>
<dbReference type="OrthoDB" id="9775360at2"/>
<dbReference type="RefSeq" id="WP_012648798.1">
    <property type="nucleotide sequence ID" value="NC_011979.1"/>
</dbReference>
<dbReference type="Gene3D" id="3.20.20.140">
    <property type="entry name" value="Metal-dependent hydrolases"/>
    <property type="match status" value="1"/>
</dbReference>
<name>B9M751_GEODF</name>
<dbReference type="InterPro" id="IPR052018">
    <property type="entry name" value="PHP_domain"/>
</dbReference>